<feature type="transmembrane region" description="Helical" evidence="9">
    <location>
        <begin position="283"/>
        <end position="302"/>
    </location>
</feature>
<dbReference type="GO" id="GO:0005793">
    <property type="term" value="C:endoplasmic reticulum-Golgi intermediate compartment"/>
    <property type="evidence" value="ECO:0007669"/>
    <property type="project" value="UniProtKB-UniRule"/>
</dbReference>
<evidence type="ECO:0000256" key="1">
    <source>
        <dbReference type="ARBA" id="ARBA00009727"/>
    </source>
</evidence>
<dbReference type="Pfam" id="PF03878">
    <property type="entry name" value="YIF1"/>
    <property type="match status" value="1"/>
</dbReference>
<evidence type="ECO:0000256" key="2">
    <source>
        <dbReference type="ARBA" id="ARBA00022448"/>
    </source>
</evidence>
<evidence type="ECO:0000256" key="9">
    <source>
        <dbReference type="RuleBase" id="RU368073"/>
    </source>
</evidence>
<comment type="subcellular location">
    <subcellularLocation>
        <location evidence="9">Endoplasmic reticulum membrane</location>
        <topology evidence="9">Multi-pass membrane protein</topology>
    </subcellularLocation>
    <subcellularLocation>
        <location evidence="9">Golgi apparatus membrane</location>
        <topology evidence="9">Multi-pass membrane protein</topology>
    </subcellularLocation>
</comment>
<protein>
    <recommendedName>
        <fullName evidence="9">Protein YIF1</fullName>
    </recommendedName>
</protein>
<feature type="transmembrane region" description="Helical" evidence="9">
    <location>
        <begin position="257"/>
        <end position="277"/>
    </location>
</feature>
<keyword evidence="4 9" id="KW-0256">Endoplasmic reticulum</keyword>
<proteinExistence type="evidence at transcript level"/>
<evidence type="ECO:0000256" key="7">
    <source>
        <dbReference type="ARBA" id="ARBA00023034"/>
    </source>
</evidence>
<evidence type="ECO:0000256" key="4">
    <source>
        <dbReference type="ARBA" id="ARBA00022824"/>
    </source>
</evidence>
<comment type="function">
    <text evidence="9">Has a role in transport between endoplasmic reticulum and Golgi.</text>
</comment>
<sequence>MNFGNEYASNYRHKPGPYGDNPVANEYLTGQDESQMVNTENASSILRKHVQERGFRGDGPSSHYPLQQGYGYGIPNNGAQDFYRPNEQINQNQSFMQHAFGKDQPFPGHPLMTDMAFVYGSKIVDTGKEIVDKELNKYVSLSRIKRYFAVDTNYTIKKLRLILFPFNNVIWSPKMFRGQPALPKEDVNAPDLYIPLMAYITYVLLGGYVIGKHNGFSPEVLGVLATQALGHLLIELAVQLITMYITNLQTSLSTWDLVAFSGYKFVGIIVALLMKMLLNQLGYYLSILYCGISLAFFTVRSLKWRMVNEKMDEYNSDLNGDVSPYSSGMYQSKRRLYFLLLVGVSQPVLMWWHSYNLERYNYSLNST</sequence>
<dbReference type="GO" id="GO:0006888">
    <property type="term" value="P:endoplasmic reticulum to Golgi vesicle-mediated transport"/>
    <property type="evidence" value="ECO:0007669"/>
    <property type="project" value="UniProtKB-UniRule"/>
</dbReference>
<dbReference type="GO" id="GO:0030134">
    <property type="term" value="C:COPII-coated ER to Golgi transport vesicle"/>
    <property type="evidence" value="ECO:0007669"/>
    <property type="project" value="TreeGrafter"/>
</dbReference>
<dbReference type="InterPro" id="IPR005578">
    <property type="entry name" value="Yif1_fam"/>
</dbReference>
<keyword evidence="3 9" id="KW-0812">Transmembrane</keyword>
<dbReference type="AlphaFoldDB" id="A0A0P4VPT1"/>
<feature type="transmembrane region" description="Helical" evidence="9">
    <location>
        <begin position="223"/>
        <end position="245"/>
    </location>
</feature>
<keyword evidence="5 9" id="KW-0653">Protein transport</keyword>
<evidence type="ECO:0000256" key="3">
    <source>
        <dbReference type="ARBA" id="ARBA00022692"/>
    </source>
</evidence>
<organism evidence="10">
    <name type="scientific">Rhodnius neglectus</name>
    <dbReference type="NCBI Taxonomy" id="72488"/>
    <lineage>
        <taxon>Eukaryota</taxon>
        <taxon>Metazoa</taxon>
        <taxon>Ecdysozoa</taxon>
        <taxon>Arthropoda</taxon>
        <taxon>Hexapoda</taxon>
        <taxon>Insecta</taxon>
        <taxon>Pterygota</taxon>
        <taxon>Neoptera</taxon>
        <taxon>Paraneoptera</taxon>
        <taxon>Hemiptera</taxon>
        <taxon>Heteroptera</taxon>
        <taxon>Panheteroptera</taxon>
        <taxon>Cimicomorpha</taxon>
        <taxon>Reduviidae</taxon>
        <taxon>Triatominae</taxon>
        <taxon>Rhodnius</taxon>
    </lineage>
</organism>
<keyword evidence="6 9" id="KW-1133">Transmembrane helix</keyword>
<evidence type="ECO:0000256" key="5">
    <source>
        <dbReference type="ARBA" id="ARBA00022927"/>
    </source>
</evidence>
<keyword evidence="2 9" id="KW-0813">Transport</keyword>
<dbReference type="PANTHER" id="PTHR14083">
    <property type="entry name" value="YIP1 INTERACTING FACTOR HOMOLOG YIF1 PROTEIN"/>
    <property type="match status" value="1"/>
</dbReference>
<keyword evidence="8 9" id="KW-0472">Membrane</keyword>
<dbReference type="GO" id="GO:0005789">
    <property type="term" value="C:endoplasmic reticulum membrane"/>
    <property type="evidence" value="ECO:0007669"/>
    <property type="project" value="UniProtKB-SubCell"/>
</dbReference>
<dbReference type="GO" id="GO:0015031">
    <property type="term" value="P:protein transport"/>
    <property type="evidence" value="ECO:0007669"/>
    <property type="project" value="UniProtKB-KW"/>
</dbReference>
<feature type="transmembrane region" description="Helical" evidence="9">
    <location>
        <begin position="192"/>
        <end position="211"/>
    </location>
</feature>
<reference evidence="10" key="1">
    <citation type="journal article" date="2016" name="PLoS Negl. Trop. Dis.">
        <title>A Deep Insight into the Sialome of Rhodnius neglectus, a Vector of Chagas Disease.</title>
        <authorList>
            <person name="Santiago P.B."/>
            <person name="Assumpcao T.C."/>
            <person name="Araujo C.N."/>
            <person name="Bastos I.M."/>
            <person name="Neves D."/>
            <person name="Silva I.G."/>
            <person name="Charneau S."/>
            <person name="Queiroz R.M."/>
            <person name="Raiol T."/>
            <person name="Oliveira J.V."/>
            <person name="Sousa M.V."/>
            <person name="Calvo E."/>
            <person name="Ribeiro J.M."/>
            <person name="Santana J.M."/>
        </authorList>
    </citation>
    <scope>NUCLEOTIDE SEQUENCE</scope>
    <source>
        <tissue evidence="10">Salivary glands</tissue>
    </source>
</reference>
<dbReference type="GO" id="GO:0000139">
    <property type="term" value="C:Golgi membrane"/>
    <property type="evidence" value="ECO:0007669"/>
    <property type="project" value="UniProtKB-SubCell"/>
</dbReference>
<evidence type="ECO:0000256" key="6">
    <source>
        <dbReference type="ARBA" id="ARBA00022989"/>
    </source>
</evidence>
<evidence type="ECO:0000256" key="8">
    <source>
        <dbReference type="ARBA" id="ARBA00023136"/>
    </source>
</evidence>
<keyword evidence="7 9" id="KW-0333">Golgi apparatus</keyword>
<comment type="similarity">
    <text evidence="1 9">Belongs to the YIF1 family.</text>
</comment>
<name>A0A0P4VPT1_9HEMI</name>
<dbReference type="EMBL" id="GDKW01002796">
    <property type="protein sequence ID" value="JAI53799.1"/>
    <property type="molecule type" value="mRNA"/>
</dbReference>
<dbReference type="PANTHER" id="PTHR14083:SF0">
    <property type="entry name" value="YIP1D-INTERACTING FACTOR 1, ISOFORM C"/>
    <property type="match status" value="1"/>
</dbReference>
<evidence type="ECO:0000313" key="10">
    <source>
        <dbReference type="EMBL" id="JAI53799.1"/>
    </source>
</evidence>
<feature type="transmembrane region" description="Helical" evidence="9">
    <location>
        <begin position="336"/>
        <end position="355"/>
    </location>
</feature>
<accession>A0A0P4VPT1</accession>